<dbReference type="AlphaFoldDB" id="A0A0S2DDF1"/>
<proteinExistence type="predicted"/>
<gene>
    <name evidence="1" type="ORF">GLE_1180</name>
</gene>
<reference evidence="1 2" key="1">
    <citation type="submission" date="2015-11" db="EMBL/GenBank/DDBJ databases">
        <title>Genome sequences of Lysobacter enzymogenes strain C3 and Lysobacter antibioticus ATCC 29479.</title>
        <authorList>
            <person name="Kobayashi D.Y."/>
        </authorList>
    </citation>
    <scope>NUCLEOTIDE SEQUENCE [LARGE SCALE GENOMIC DNA]</scope>
    <source>
        <strain evidence="1 2">C3</strain>
    </source>
</reference>
<dbReference type="PATRIC" id="fig|69.6.peg.1165"/>
<sequence>MRWPLEGEAGKQKVAAALRRSFFMKPLQARQFSGEGPVKLADGNVLSSAWIGELSGQIDIGVAAEPCVSPELAAGWIGARGEATLDAHGVDRGKTYQAQGAGVRVEFTTTPSTYRCIDSINIYPFDDPRQ</sequence>
<name>A0A0S2DDF1_LYSEN</name>
<protein>
    <submittedName>
        <fullName evidence="1">Uncharacterized protein</fullName>
    </submittedName>
</protein>
<evidence type="ECO:0000313" key="1">
    <source>
        <dbReference type="EMBL" id="ALN56538.1"/>
    </source>
</evidence>
<evidence type="ECO:0000313" key="2">
    <source>
        <dbReference type="Proteomes" id="UP000061569"/>
    </source>
</evidence>
<dbReference type="STRING" id="69.GLE_1180"/>
<dbReference type="EMBL" id="CP013140">
    <property type="protein sequence ID" value="ALN56538.1"/>
    <property type="molecule type" value="Genomic_DNA"/>
</dbReference>
<accession>A0A0S2DDF1</accession>
<organism evidence="1 2">
    <name type="scientific">Lysobacter enzymogenes</name>
    <dbReference type="NCBI Taxonomy" id="69"/>
    <lineage>
        <taxon>Bacteria</taxon>
        <taxon>Pseudomonadati</taxon>
        <taxon>Pseudomonadota</taxon>
        <taxon>Gammaproteobacteria</taxon>
        <taxon>Lysobacterales</taxon>
        <taxon>Lysobacteraceae</taxon>
        <taxon>Lysobacter</taxon>
    </lineage>
</organism>
<dbReference type="KEGG" id="lez:GLE_1180"/>
<dbReference type="Proteomes" id="UP000061569">
    <property type="component" value="Chromosome"/>
</dbReference>